<feature type="transmembrane region" description="Helical" evidence="2">
    <location>
        <begin position="239"/>
        <end position="257"/>
    </location>
</feature>
<evidence type="ECO:0000313" key="6">
    <source>
        <dbReference type="Proteomes" id="UP000295680"/>
    </source>
</evidence>
<feature type="compositionally biased region" description="Low complexity" evidence="1">
    <location>
        <begin position="266"/>
        <end position="312"/>
    </location>
</feature>
<dbReference type="OrthoDB" id="143710at2"/>
<proteinExistence type="predicted"/>
<evidence type="ECO:0000313" key="5">
    <source>
        <dbReference type="EMBL" id="TCO45329.1"/>
    </source>
</evidence>
<evidence type="ECO:0000256" key="1">
    <source>
        <dbReference type="SAM" id="MobiDB-lite"/>
    </source>
</evidence>
<dbReference type="RefSeq" id="WP_132126212.1">
    <property type="nucleotide sequence ID" value="NZ_SLWS01000021.1"/>
</dbReference>
<feature type="domain" description="DUF2207" evidence="4">
    <location>
        <begin position="32"/>
        <end position="200"/>
    </location>
</feature>
<reference evidence="5 6" key="1">
    <citation type="submission" date="2019-03" db="EMBL/GenBank/DDBJ databases">
        <title>Genomic Encyclopedia of Type Strains, Phase IV (KMG-IV): sequencing the most valuable type-strain genomes for metagenomic binning, comparative biology and taxonomic classification.</title>
        <authorList>
            <person name="Goeker M."/>
        </authorList>
    </citation>
    <scope>NUCLEOTIDE SEQUENCE [LARGE SCALE GENOMIC DNA]</scope>
    <source>
        <strain evidence="5 6">DSM 45934</strain>
    </source>
</reference>
<protein>
    <submittedName>
        <fullName evidence="5">Putative membrane protein DUF2207</fullName>
    </submittedName>
</protein>
<keyword evidence="2" id="KW-1133">Transmembrane helix</keyword>
<feature type="signal peptide" evidence="3">
    <location>
        <begin position="1"/>
        <end position="27"/>
    </location>
</feature>
<accession>A0A4R2IMU7</accession>
<keyword evidence="3" id="KW-0732">Signal</keyword>
<feature type="chain" id="PRO_5020867530" evidence="3">
    <location>
        <begin position="28"/>
        <end position="312"/>
    </location>
</feature>
<comment type="caution">
    <text evidence="5">The sequence shown here is derived from an EMBL/GenBank/DDBJ whole genome shotgun (WGS) entry which is preliminary data.</text>
</comment>
<evidence type="ECO:0000256" key="3">
    <source>
        <dbReference type="SAM" id="SignalP"/>
    </source>
</evidence>
<dbReference type="Proteomes" id="UP000295680">
    <property type="component" value="Unassembled WGS sequence"/>
</dbReference>
<keyword evidence="2" id="KW-0472">Membrane</keyword>
<name>A0A4R2IMU7_9PSEU</name>
<dbReference type="AlphaFoldDB" id="A0A4R2IMU7"/>
<keyword evidence="2" id="KW-0812">Transmembrane</keyword>
<evidence type="ECO:0000256" key="2">
    <source>
        <dbReference type="SAM" id="Phobius"/>
    </source>
</evidence>
<dbReference type="Pfam" id="PF09972">
    <property type="entry name" value="DUF2207"/>
    <property type="match status" value="1"/>
</dbReference>
<organism evidence="5 6">
    <name type="scientific">Actinocrispum wychmicini</name>
    <dbReference type="NCBI Taxonomy" id="1213861"/>
    <lineage>
        <taxon>Bacteria</taxon>
        <taxon>Bacillati</taxon>
        <taxon>Actinomycetota</taxon>
        <taxon>Actinomycetes</taxon>
        <taxon>Pseudonocardiales</taxon>
        <taxon>Pseudonocardiaceae</taxon>
        <taxon>Actinocrispum</taxon>
    </lineage>
</organism>
<keyword evidence="6" id="KW-1185">Reference proteome</keyword>
<evidence type="ECO:0000259" key="4">
    <source>
        <dbReference type="Pfam" id="PF09972"/>
    </source>
</evidence>
<dbReference type="InterPro" id="IPR018702">
    <property type="entry name" value="DUF2207"/>
</dbReference>
<dbReference type="EMBL" id="SLWS01000021">
    <property type="protein sequence ID" value="TCO45329.1"/>
    <property type="molecule type" value="Genomic_DNA"/>
</dbReference>
<gene>
    <name evidence="5" type="ORF">EV192_12193</name>
</gene>
<sequence length="312" mass="31154">MSKAARFAVTGALALGATLALAPAASAEPGEQITSYNVAVTIAADGHAHVVETIGYDFGTNQRHGLTRTVQGRTLATPATVSSPDGAPTAATTSGNTIKVGDPAVTVTGAHTYVLTYDTPSVVNPAGTGNASVDWTVVDGSWDVPILSVAGTITAPATATLSRCTLSGAPCAVTSVTDTVINVHQDNIRPHQTLTATTTFSSAGLALAVPSYTYTYPYPDPSATANTLSSPSSSSGSSGLFWVLGIGVVGLAVAGIARGAKGSGSRGSNSWYDSGSSYNSYSDSSSSSSYDSGSSSSWSDSGGSSSSDSGSW</sequence>
<feature type="region of interest" description="Disordered" evidence="1">
    <location>
        <begin position="77"/>
        <end position="98"/>
    </location>
</feature>
<feature type="region of interest" description="Disordered" evidence="1">
    <location>
        <begin position="259"/>
        <end position="312"/>
    </location>
</feature>